<evidence type="ECO:0000313" key="3">
    <source>
        <dbReference type="EMBL" id="MBD8890131.1"/>
    </source>
</evidence>
<protein>
    <submittedName>
        <fullName evidence="3">DUF1566 domain-containing protein</fullName>
    </submittedName>
</protein>
<dbReference type="InterPro" id="IPR011460">
    <property type="entry name" value="Lcl_C"/>
</dbReference>
<reference evidence="4" key="1">
    <citation type="submission" date="2020-09" db="EMBL/GenBank/DDBJ databases">
        <title>The genome sequence of strain Labrenzia suaedae 4C16A.</title>
        <authorList>
            <person name="Liu Y."/>
        </authorList>
    </citation>
    <scope>NUCLEOTIDE SEQUENCE [LARGE SCALE GENOMIC DNA]</scope>
    <source>
        <strain evidence="4">4C16A</strain>
    </source>
</reference>
<keyword evidence="4" id="KW-1185">Reference proteome</keyword>
<feature type="chain" id="PRO_5046856874" evidence="1">
    <location>
        <begin position="22"/>
        <end position="164"/>
    </location>
</feature>
<gene>
    <name evidence="3" type="ORF">IG616_01105</name>
</gene>
<organism evidence="3 4">
    <name type="scientific">Roseibium litorale</name>
    <dbReference type="NCBI Taxonomy" id="2803841"/>
    <lineage>
        <taxon>Bacteria</taxon>
        <taxon>Pseudomonadati</taxon>
        <taxon>Pseudomonadota</taxon>
        <taxon>Alphaproteobacteria</taxon>
        <taxon>Hyphomicrobiales</taxon>
        <taxon>Stappiaceae</taxon>
        <taxon>Roseibium</taxon>
    </lineage>
</organism>
<dbReference type="EMBL" id="JACYXI010000001">
    <property type="protein sequence ID" value="MBD8890131.1"/>
    <property type="molecule type" value="Genomic_DNA"/>
</dbReference>
<name>A0ABR9CGZ2_9HYPH</name>
<evidence type="ECO:0000256" key="1">
    <source>
        <dbReference type="SAM" id="SignalP"/>
    </source>
</evidence>
<reference evidence="3 4" key="2">
    <citation type="journal article" date="2021" name="Int. J. Syst. Evol. Microbiol.">
        <title>Roseibium litorale sp. nov., isolated from a tidal flat sediment and proposal for the reclassification of Labrenzia polysiphoniae as Roseibium polysiphoniae comb. nov.</title>
        <authorList>
            <person name="Liu Y."/>
            <person name="Pei T."/>
            <person name="Du J."/>
            <person name="Chao M."/>
            <person name="Deng M.R."/>
            <person name="Zhu H."/>
        </authorList>
    </citation>
    <scope>NUCLEOTIDE SEQUENCE [LARGE SCALE GENOMIC DNA]</scope>
    <source>
        <strain evidence="3 4">4C16A</strain>
    </source>
</reference>
<proteinExistence type="predicted"/>
<dbReference type="Pfam" id="PF07603">
    <property type="entry name" value="Lcl_C"/>
    <property type="match status" value="1"/>
</dbReference>
<dbReference type="Proteomes" id="UP000632063">
    <property type="component" value="Unassembled WGS sequence"/>
</dbReference>
<evidence type="ECO:0000259" key="2">
    <source>
        <dbReference type="Pfam" id="PF07603"/>
    </source>
</evidence>
<accession>A0ABR9CGZ2</accession>
<dbReference type="PROSITE" id="PS51257">
    <property type="entry name" value="PROKAR_LIPOPROTEIN"/>
    <property type="match status" value="1"/>
</dbReference>
<feature type="domain" description="Lcl C-terminal" evidence="2">
    <location>
        <begin position="37"/>
        <end position="162"/>
    </location>
</feature>
<feature type="signal peptide" evidence="1">
    <location>
        <begin position="1"/>
        <end position="21"/>
    </location>
</feature>
<keyword evidence="1" id="KW-0732">Signal</keyword>
<evidence type="ECO:0000313" key="4">
    <source>
        <dbReference type="Proteomes" id="UP000632063"/>
    </source>
</evidence>
<comment type="caution">
    <text evidence="3">The sequence shown here is derived from an EMBL/GenBank/DDBJ whole genome shotgun (WGS) entry which is preliminary data.</text>
</comment>
<sequence>MSRFLSALAPVLAACATPASASCVSGPSGQFILKGEVAEDSQSGLIWKRCAVGMSWSADKQDCAGEPAWLDQEAAHKAASEAGAGWRVPTGAELDTLLLDTCDGPKIDTAAFPAISRSDFGEGAKFWTSSEALPGMFYFFEFMNGYADMHSAGYGLQVLLVRSN</sequence>